<dbReference type="Proteomes" id="UP000239907">
    <property type="component" value="Unassembled WGS sequence"/>
</dbReference>
<accession>A0A2S7TZA5</accession>
<evidence type="ECO:0000256" key="1">
    <source>
        <dbReference type="SAM" id="SignalP"/>
    </source>
</evidence>
<dbReference type="AlphaFoldDB" id="A0A2S7TZA5"/>
<comment type="caution">
    <text evidence="2">The sequence shown here is derived from an EMBL/GenBank/DDBJ whole genome shotgun (WGS) entry which is preliminary data.</text>
</comment>
<evidence type="ECO:0000313" key="2">
    <source>
        <dbReference type="EMBL" id="PQJ27587.1"/>
    </source>
</evidence>
<protein>
    <recommendedName>
        <fullName evidence="4">3-keto-disaccharide hydrolase domain-containing protein</fullName>
    </recommendedName>
</protein>
<proteinExistence type="predicted"/>
<evidence type="ECO:0008006" key="4">
    <source>
        <dbReference type="Google" id="ProtNLM"/>
    </source>
</evidence>
<keyword evidence="1" id="KW-0732">Signal</keyword>
<dbReference type="OrthoDB" id="9802683at2"/>
<dbReference type="RefSeq" id="WP_105042078.1">
    <property type="nucleotide sequence ID" value="NZ_MQWA01000001.1"/>
</dbReference>
<gene>
    <name evidence="2" type="ORF">BSZ32_03150</name>
</gene>
<keyword evidence="3" id="KW-1185">Reference proteome</keyword>
<name>A0A2S7TZA5_9BACT</name>
<feature type="signal peptide" evidence="1">
    <location>
        <begin position="1"/>
        <end position="24"/>
    </location>
</feature>
<reference evidence="2 3" key="1">
    <citation type="submission" date="2016-12" db="EMBL/GenBank/DDBJ databases">
        <title>Study of bacterial adaptation to deep sea.</title>
        <authorList>
            <person name="Song J."/>
            <person name="Yoshizawa S."/>
            <person name="Kogure K."/>
        </authorList>
    </citation>
    <scope>NUCLEOTIDE SEQUENCE [LARGE SCALE GENOMIC DNA]</scope>
    <source>
        <strain evidence="2 3">SAORIC-165</strain>
    </source>
</reference>
<feature type="chain" id="PRO_5015429126" description="3-keto-disaccharide hydrolase domain-containing protein" evidence="1">
    <location>
        <begin position="25"/>
        <end position="118"/>
    </location>
</feature>
<dbReference type="EMBL" id="MQWA01000001">
    <property type="protein sequence ID" value="PQJ27587.1"/>
    <property type="molecule type" value="Genomic_DNA"/>
</dbReference>
<organism evidence="2 3">
    <name type="scientific">Rubritalea profundi</name>
    <dbReference type="NCBI Taxonomy" id="1658618"/>
    <lineage>
        <taxon>Bacteria</taxon>
        <taxon>Pseudomonadati</taxon>
        <taxon>Verrucomicrobiota</taxon>
        <taxon>Verrucomicrobiia</taxon>
        <taxon>Verrucomicrobiales</taxon>
        <taxon>Rubritaleaceae</taxon>
        <taxon>Rubritalea</taxon>
    </lineage>
</organism>
<evidence type="ECO:0000313" key="3">
    <source>
        <dbReference type="Proteomes" id="UP000239907"/>
    </source>
</evidence>
<sequence length="118" mass="12843">MKPKNRNYCAALACLAMVTTLAMSQTISQLTADGQNFDAYFEEFDGQEWLLIGRGREGWEFDTDGQGAVGDVSQNVGTTAAFAPKCYSDAIIIDLLSQRGDTSMANVEMRLSRASDTT</sequence>